<dbReference type="EMBL" id="BPLR01020677">
    <property type="protein sequence ID" value="GIX81427.1"/>
    <property type="molecule type" value="Genomic_DNA"/>
</dbReference>
<organism evidence="1 2">
    <name type="scientific">Caerostris extrusa</name>
    <name type="common">Bark spider</name>
    <name type="synonym">Caerostris bankana</name>
    <dbReference type="NCBI Taxonomy" id="172846"/>
    <lineage>
        <taxon>Eukaryota</taxon>
        <taxon>Metazoa</taxon>
        <taxon>Ecdysozoa</taxon>
        <taxon>Arthropoda</taxon>
        <taxon>Chelicerata</taxon>
        <taxon>Arachnida</taxon>
        <taxon>Araneae</taxon>
        <taxon>Araneomorphae</taxon>
        <taxon>Entelegynae</taxon>
        <taxon>Araneoidea</taxon>
        <taxon>Araneidae</taxon>
        <taxon>Caerostris</taxon>
    </lineage>
</organism>
<evidence type="ECO:0000313" key="1">
    <source>
        <dbReference type="EMBL" id="GIX81427.1"/>
    </source>
</evidence>
<dbReference type="Proteomes" id="UP001054945">
    <property type="component" value="Unassembled WGS sequence"/>
</dbReference>
<keyword evidence="2" id="KW-1185">Reference proteome</keyword>
<comment type="caution">
    <text evidence="1">The sequence shown here is derived from an EMBL/GenBank/DDBJ whole genome shotgun (WGS) entry which is preliminary data.</text>
</comment>
<evidence type="ECO:0000313" key="2">
    <source>
        <dbReference type="Proteomes" id="UP001054945"/>
    </source>
</evidence>
<proteinExistence type="predicted"/>
<dbReference type="AlphaFoldDB" id="A0AAV4N9F7"/>
<accession>A0AAV4N9F7</accession>
<gene>
    <name evidence="1" type="ORF">CEXT_814471</name>
</gene>
<sequence>MYDSVCHAASIKANFHSCHLSSIIYWDTMITMEQSQLIHVSIVRAHTCFQAVEILNACSVCHGAGIKSQFSFMPLKLHHLLGYCDLYGAVTAHACPQTVDAVEVNVIPCDTISESFRDYKHADYHFSIIALKLNW</sequence>
<protein>
    <submittedName>
        <fullName evidence="1">Uncharacterized protein</fullName>
    </submittedName>
</protein>
<name>A0AAV4N9F7_CAEEX</name>
<reference evidence="1 2" key="1">
    <citation type="submission" date="2021-06" db="EMBL/GenBank/DDBJ databases">
        <title>Caerostris extrusa draft genome.</title>
        <authorList>
            <person name="Kono N."/>
            <person name="Arakawa K."/>
        </authorList>
    </citation>
    <scope>NUCLEOTIDE SEQUENCE [LARGE SCALE GENOMIC DNA]</scope>
</reference>